<feature type="region of interest" description="Disordered" evidence="5">
    <location>
        <begin position="92"/>
        <end position="119"/>
    </location>
</feature>
<evidence type="ECO:0000256" key="5">
    <source>
        <dbReference type="SAM" id="MobiDB-lite"/>
    </source>
</evidence>
<evidence type="ECO:0000256" key="3">
    <source>
        <dbReference type="ARBA" id="ARBA00022833"/>
    </source>
</evidence>
<sequence>MGKKKPIKAERPPRTDLPTSAVSPALQRLNYLYQAAHQIGTKSPALGRYYLATMKEVALKHVIRLEPAVKHSFCKTCCSLLVPGQTAHVTIEQTTKRRKRTGRGAAEGESPADEDGSGDECEGALVAVECVQCGRVKRYGCGKGRQTEGEAQAEGDLAGRDDRGKGQRALLIATRETD</sequence>
<dbReference type="PANTHER" id="PTHR14742">
    <property type="entry name" value="RIBONUCLEASE P SUBUNIT P21"/>
    <property type="match status" value="1"/>
</dbReference>
<keyword evidence="3" id="KW-0862">Zinc</keyword>
<dbReference type="InterPro" id="IPR007175">
    <property type="entry name" value="Rpr2/Snm1/Rpp21"/>
</dbReference>
<dbReference type="GO" id="GO:0008033">
    <property type="term" value="P:tRNA processing"/>
    <property type="evidence" value="ECO:0007669"/>
    <property type="project" value="UniProtKB-KW"/>
</dbReference>
<dbReference type="PANTHER" id="PTHR14742:SF0">
    <property type="entry name" value="RIBONUCLEASE P PROTEIN SUBUNIT P21"/>
    <property type="match status" value="1"/>
</dbReference>
<protein>
    <submittedName>
        <fullName evidence="6">Uncharacterized protein</fullName>
    </submittedName>
</protein>
<dbReference type="Proteomes" id="UP000041254">
    <property type="component" value="Unassembled WGS sequence"/>
</dbReference>
<evidence type="ECO:0000256" key="1">
    <source>
        <dbReference type="ARBA" id="ARBA00022694"/>
    </source>
</evidence>
<dbReference type="Pfam" id="PF04032">
    <property type="entry name" value="Rpr2"/>
    <property type="match status" value="1"/>
</dbReference>
<dbReference type="OrthoDB" id="128536at2759"/>
<feature type="region of interest" description="Disordered" evidence="5">
    <location>
        <begin position="140"/>
        <end position="178"/>
    </location>
</feature>
<reference evidence="6 7" key="1">
    <citation type="submission" date="2014-11" db="EMBL/GenBank/DDBJ databases">
        <authorList>
            <person name="Zhu J."/>
            <person name="Qi W."/>
            <person name="Song R."/>
        </authorList>
    </citation>
    <scope>NUCLEOTIDE SEQUENCE [LARGE SCALE GENOMIC DNA]</scope>
</reference>
<dbReference type="EMBL" id="CDMY01000256">
    <property type="protein sequence ID" value="CEL97800.1"/>
    <property type="molecule type" value="Genomic_DNA"/>
</dbReference>
<feature type="compositionally biased region" description="Acidic residues" evidence="5">
    <location>
        <begin position="110"/>
        <end position="119"/>
    </location>
</feature>
<keyword evidence="1" id="KW-0819">tRNA processing</keyword>
<proteinExistence type="inferred from homology"/>
<dbReference type="AlphaFoldDB" id="A0A0G4EK38"/>
<dbReference type="Gene3D" id="6.20.50.20">
    <property type="match status" value="1"/>
</dbReference>
<accession>A0A0G4EK38</accession>
<keyword evidence="7" id="KW-1185">Reference proteome</keyword>
<evidence type="ECO:0000256" key="4">
    <source>
        <dbReference type="ARBA" id="ARBA00038402"/>
    </source>
</evidence>
<dbReference type="GO" id="GO:0005655">
    <property type="term" value="C:nucleolar ribonuclease P complex"/>
    <property type="evidence" value="ECO:0007669"/>
    <property type="project" value="TreeGrafter"/>
</dbReference>
<organism evidence="6 7">
    <name type="scientific">Vitrella brassicaformis (strain CCMP3155)</name>
    <dbReference type="NCBI Taxonomy" id="1169540"/>
    <lineage>
        <taxon>Eukaryota</taxon>
        <taxon>Sar</taxon>
        <taxon>Alveolata</taxon>
        <taxon>Colpodellida</taxon>
        <taxon>Vitrellaceae</taxon>
        <taxon>Vitrella</taxon>
    </lineage>
</organism>
<evidence type="ECO:0000313" key="6">
    <source>
        <dbReference type="EMBL" id="CEL97800.1"/>
    </source>
</evidence>
<evidence type="ECO:0000313" key="7">
    <source>
        <dbReference type="Proteomes" id="UP000041254"/>
    </source>
</evidence>
<gene>
    <name evidence="6" type="ORF">Vbra_7721</name>
</gene>
<keyword evidence="2" id="KW-0479">Metal-binding</keyword>
<dbReference type="InParanoid" id="A0A0G4EK38"/>
<evidence type="ECO:0000256" key="2">
    <source>
        <dbReference type="ARBA" id="ARBA00022723"/>
    </source>
</evidence>
<dbReference type="VEuPathDB" id="CryptoDB:Vbra_7721"/>
<name>A0A0G4EK38_VITBC</name>
<dbReference type="GO" id="GO:0046872">
    <property type="term" value="F:metal ion binding"/>
    <property type="evidence" value="ECO:0007669"/>
    <property type="project" value="UniProtKB-KW"/>
</dbReference>
<dbReference type="STRING" id="1169540.A0A0G4EK38"/>
<comment type="similarity">
    <text evidence="4">Belongs to the eukaryotic/archaeal RNase P protein component 4 family.</text>
</comment>
<feature type="region of interest" description="Disordered" evidence="5">
    <location>
        <begin position="1"/>
        <end position="20"/>
    </location>
</feature>